<keyword evidence="2" id="KW-0964">Secreted</keyword>
<feature type="region of interest" description="Disordered" evidence="4">
    <location>
        <begin position="623"/>
        <end position="652"/>
    </location>
</feature>
<dbReference type="InterPro" id="IPR001314">
    <property type="entry name" value="Peptidase_S1A"/>
</dbReference>
<keyword evidence="3" id="KW-1015">Disulfide bond</keyword>
<evidence type="ECO:0000256" key="4">
    <source>
        <dbReference type="SAM" id="MobiDB-lite"/>
    </source>
</evidence>
<feature type="signal peptide" evidence="5">
    <location>
        <begin position="1"/>
        <end position="25"/>
    </location>
</feature>
<comment type="subcellular location">
    <subcellularLocation>
        <location evidence="1">Secreted</location>
    </subcellularLocation>
</comment>
<feature type="compositionally biased region" description="Basic and acidic residues" evidence="4">
    <location>
        <begin position="499"/>
        <end position="514"/>
    </location>
</feature>
<dbReference type="PRINTS" id="PR00722">
    <property type="entry name" value="CHYMOTRYPSIN"/>
</dbReference>
<dbReference type="SUPFAM" id="SSF50494">
    <property type="entry name" value="Trypsin-like serine proteases"/>
    <property type="match status" value="1"/>
</dbReference>
<dbReference type="RefSeq" id="XP_018017868.1">
    <property type="nucleotide sequence ID" value="XM_018162379.2"/>
</dbReference>
<dbReference type="GO" id="GO:0005576">
    <property type="term" value="C:extracellular region"/>
    <property type="evidence" value="ECO:0007669"/>
    <property type="project" value="UniProtKB-SubCell"/>
</dbReference>
<evidence type="ECO:0000256" key="2">
    <source>
        <dbReference type="ARBA" id="ARBA00022525"/>
    </source>
</evidence>
<dbReference type="GO" id="GO:0006508">
    <property type="term" value="P:proteolysis"/>
    <property type="evidence" value="ECO:0007669"/>
    <property type="project" value="InterPro"/>
</dbReference>
<feature type="compositionally biased region" description="Polar residues" evidence="4">
    <location>
        <begin position="41"/>
        <end position="60"/>
    </location>
</feature>
<name>A0A8B7NVT6_HYAAZ</name>
<dbReference type="PROSITE" id="PS00134">
    <property type="entry name" value="TRYPSIN_HIS"/>
    <property type="match status" value="1"/>
</dbReference>
<dbReference type="OrthoDB" id="10671246at2759"/>
<evidence type="ECO:0000256" key="1">
    <source>
        <dbReference type="ARBA" id="ARBA00004613"/>
    </source>
</evidence>
<dbReference type="InterPro" id="IPR018114">
    <property type="entry name" value="TRYPSIN_HIS"/>
</dbReference>
<feature type="region of interest" description="Disordered" evidence="4">
    <location>
        <begin position="41"/>
        <end position="102"/>
    </location>
</feature>
<gene>
    <name evidence="8" type="primary">LOC108674432</name>
</gene>
<evidence type="ECO:0000256" key="3">
    <source>
        <dbReference type="ARBA" id="ARBA00023157"/>
    </source>
</evidence>
<feature type="region of interest" description="Disordered" evidence="4">
    <location>
        <begin position="476"/>
        <end position="514"/>
    </location>
</feature>
<dbReference type="SMART" id="SM00020">
    <property type="entry name" value="Tryp_SPc"/>
    <property type="match status" value="1"/>
</dbReference>
<keyword evidence="7" id="KW-1185">Reference proteome</keyword>
<dbReference type="PROSITE" id="PS50240">
    <property type="entry name" value="TRYPSIN_DOM"/>
    <property type="match status" value="1"/>
</dbReference>
<dbReference type="AlphaFoldDB" id="A0A8B7NVT6"/>
<evidence type="ECO:0000313" key="7">
    <source>
        <dbReference type="Proteomes" id="UP000694843"/>
    </source>
</evidence>
<keyword evidence="5" id="KW-0732">Signal</keyword>
<accession>A0A8B7NVT6</accession>
<evidence type="ECO:0000259" key="6">
    <source>
        <dbReference type="PROSITE" id="PS50240"/>
    </source>
</evidence>
<feature type="domain" description="Peptidase S1" evidence="6">
    <location>
        <begin position="719"/>
        <end position="978"/>
    </location>
</feature>
<dbReference type="GeneID" id="108674432"/>
<feature type="compositionally biased region" description="Basic residues" evidence="4">
    <location>
        <begin position="89"/>
        <end position="98"/>
    </location>
</feature>
<feature type="region of interest" description="Disordered" evidence="4">
    <location>
        <begin position="434"/>
        <end position="453"/>
    </location>
</feature>
<dbReference type="InterPro" id="IPR009003">
    <property type="entry name" value="Peptidase_S1_PA"/>
</dbReference>
<evidence type="ECO:0000313" key="8">
    <source>
        <dbReference type="RefSeq" id="XP_018017868.1"/>
    </source>
</evidence>
<dbReference type="GO" id="GO:0004252">
    <property type="term" value="F:serine-type endopeptidase activity"/>
    <property type="evidence" value="ECO:0007669"/>
    <property type="project" value="InterPro"/>
</dbReference>
<dbReference type="InterPro" id="IPR043504">
    <property type="entry name" value="Peptidase_S1_PA_chymotrypsin"/>
</dbReference>
<feature type="region of interest" description="Disordered" evidence="4">
    <location>
        <begin position="698"/>
        <end position="726"/>
    </location>
</feature>
<feature type="compositionally biased region" description="Basic and acidic residues" evidence="4">
    <location>
        <begin position="61"/>
        <end position="73"/>
    </location>
</feature>
<dbReference type="CDD" id="cd00190">
    <property type="entry name" value="Tryp_SPc"/>
    <property type="match status" value="1"/>
</dbReference>
<feature type="chain" id="PRO_5034108672" evidence="5">
    <location>
        <begin position="26"/>
        <end position="978"/>
    </location>
</feature>
<protein>
    <submittedName>
        <fullName evidence="8">Uncharacterized protein LOC108674432 isoform X2</fullName>
    </submittedName>
</protein>
<sequence length="978" mass="101165">MVRRRGVELLLVLLVAAQAALLTGAQQQRWRWQSNETVTSDALAGSSQTQERQEIYSPTSSKKDAVEDGRESGLSDASPAEQENSFARKVGKPSKKNVKPAAAEPRIFHKIREKLCGLGFHECDDGYVEVEYVQPVYVQPVGDPIPILPSDKGGKDKAEAIAQIKGQIHNKVKDIKSALAYKASQIFGKAQSYFAAKAKGNGGGYDDGDGYGGGSAYGGGGGGYGGGGGGYGGGGYGNGHSSGFSGGSGSHGGGGYGSGGLAIDLSYGGSGSGGVGNYGGGGGGGGFDGGGGGGLGDYGTGGGTGYSDNHISSYSSSGGGGGGSSGYGPGGGGGFLAAVPIKGDYGHGHGGQNSIGGYQGGNVFGGSVSGYGGGGGSGYGQSGGSGYGQGGGGGSSYAQGGGFHGGSGGFSQGGNFVDNGGSYGGGGGGFGGHVDSSYSGNRRGNGHGNNFKRAPVLDNVIHSSYSRIEDENEYNNNQISGSSLDPIGSHASVKSSANSKRETNQGEVDGFKDDQFRHYQSSDVVGQIDANREKSLEPHHCTCVNEQECPEHLVVDLTYLQNDVGDFQDPRSSPTDGDNVYAVFDEMPSHTRSKRMSELDYDFPVDQLAVETESTEQLVFTGHLIQSERKDGSSPHRRRKRQRPLRDQARDNIFQVDFSEPESRQIPPSDNLPFTCGLYEVCCRITATVPATHISTPVSPASGAPSGGGATCGRSEPLSVSGRISSSAGPDAAATGHAVFGEYPWQAAVLKKEGVDNVYVCAGTLVDATHVLTAAHCIPGYHASEIRVRLGEFDVNRDTEFYPHMETDVTAIFVHPEFYPGNLLNDIAIIKIQQPVDFNANPHIAPVCLPRAGDVFSGHRCWVTGWGKDGFTAAATYQNTLKEVDVPVLEGGDCERRLRTTRLGLSYQLHPGMLCAGGEPGKDACKGDGGGPLTCVDASGRHRLAGLVSWGIGCGTPGIPGVYVNVQHYLAWILRVAL</sequence>
<evidence type="ECO:0000256" key="5">
    <source>
        <dbReference type="SAM" id="SignalP"/>
    </source>
</evidence>
<organism evidence="7 8">
    <name type="scientific">Hyalella azteca</name>
    <name type="common">Amphipod</name>
    <dbReference type="NCBI Taxonomy" id="294128"/>
    <lineage>
        <taxon>Eukaryota</taxon>
        <taxon>Metazoa</taxon>
        <taxon>Ecdysozoa</taxon>
        <taxon>Arthropoda</taxon>
        <taxon>Crustacea</taxon>
        <taxon>Multicrustacea</taxon>
        <taxon>Malacostraca</taxon>
        <taxon>Eumalacostraca</taxon>
        <taxon>Peracarida</taxon>
        <taxon>Amphipoda</taxon>
        <taxon>Senticaudata</taxon>
        <taxon>Talitrida</taxon>
        <taxon>Talitroidea</taxon>
        <taxon>Hyalellidae</taxon>
        <taxon>Hyalella</taxon>
    </lineage>
</organism>
<dbReference type="Gene3D" id="2.40.10.10">
    <property type="entry name" value="Trypsin-like serine proteases"/>
    <property type="match status" value="1"/>
</dbReference>
<dbReference type="PANTHER" id="PTHR24258">
    <property type="entry name" value="SERINE PROTEASE-RELATED"/>
    <property type="match status" value="1"/>
</dbReference>
<dbReference type="PANTHER" id="PTHR24258:SF143">
    <property type="match status" value="1"/>
</dbReference>
<reference evidence="8" key="1">
    <citation type="submission" date="2025-08" db="UniProtKB">
        <authorList>
            <consortium name="RefSeq"/>
        </authorList>
    </citation>
    <scope>IDENTIFICATION</scope>
    <source>
        <tissue evidence="8">Whole organism</tissue>
    </source>
</reference>
<dbReference type="Pfam" id="PF00089">
    <property type="entry name" value="Trypsin"/>
    <property type="match status" value="1"/>
</dbReference>
<proteinExistence type="predicted"/>
<dbReference type="Proteomes" id="UP000694843">
    <property type="component" value="Unplaced"/>
</dbReference>
<dbReference type="InterPro" id="IPR001254">
    <property type="entry name" value="Trypsin_dom"/>
</dbReference>
<dbReference type="FunFam" id="2.40.10.10:FF:000038">
    <property type="entry name" value="Serine protease"/>
    <property type="match status" value="1"/>
</dbReference>